<dbReference type="AlphaFoldDB" id="A0A084WGZ1"/>
<protein>
    <submittedName>
        <fullName evidence="1 2">Uncharacterized protein</fullName>
    </submittedName>
</protein>
<name>A0A084WGZ1_ANOSI</name>
<evidence type="ECO:0000313" key="1">
    <source>
        <dbReference type="EMBL" id="KFB49485.1"/>
    </source>
</evidence>
<reference evidence="1 3" key="1">
    <citation type="journal article" date="2014" name="BMC Genomics">
        <title>Genome sequence of Anopheles sinensis provides insight into genetics basis of mosquito competence for malaria parasites.</title>
        <authorList>
            <person name="Zhou D."/>
            <person name="Zhang D."/>
            <person name="Ding G."/>
            <person name="Shi L."/>
            <person name="Hou Q."/>
            <person name="Ye Y."/>
            <person name="Xu Y."/>
            <person name="Zhou H."/>
            <person name="Xiong C."/>
            <person name="Li S."/>
            <person name="Yu J."/>
            <person name="Hong S."/>
            <person name="Yu X."/>
            <person name="Zou P."/>
            <person name="Chen C."/>
            <person name="Chang X."/>
            <person name="Wang W."/>
            <person name="Lv Y."/>
            <person name="Sun Y."/>
            <person name="Ma L."/>
            <person name="Shen B."/>
            <person name="Zhu C."/>
        </authorList>
    </citation>
    <scope>NUCLEOTIDE SEQUENCE [LARGE SCALE GENOMIC DNA]</scope>
</reference>
<dbReference type="EMBL" id="KE525346">
    <property type="protein sequence ID" value="KFB49485.1"/>
    <property type="molecule type" value="Genomic_DNA"/>
</dbReference>
<reference evidence="2" key="2">
    <citation type="submission" date="2020-05" db="UniProtKB">
        <authorList>
            <consortium name="EnsemblMetazoa"/>
        </authorList>
    </citation>
    <scope>IDENTIFICATION</scope>
</reference>
<keyword evidence="3" id="KW-1185">Reference proteome</keyword>
<dbReference type="EnsemblMetazoa" id="ASIC017686-RA">
    <property type="protein sequence ID" value="ASIC017686-PA"/>
    <property type="gene ID" value="ASIC017686"/>
</dbReference>
<dbReference type="EMBL" id="ATLV01023771">
    <property type="status" value="NOT_ANNOTATED_CDS"/>
    <property type="molecule type" value="Genomic_DNA"/>
</dbReference>
<dbReference type="VEuPathDB" id="VectorBase:ASIC017686"/>
<sequence length="68" mass="7605">MFSIWSRPPRFSPSVINPLIALYPALIVQICSEPRFVACRQKSFVFATPFATVGGMQFRVCQTKGPNV</sequence>
<evidence type="ECO:0000313" key="2">
    <source>
        <dbReference type="EnsemblMetazoa" id="ASIC017686-PA"/>
    </source>
</evidence>
<evidence type="ECO:0000313" key="3">
    <source>
        <dbReference type="Proteomes" id="UP000030765"/>
    </source>
</evidence>
<accession>A0A084WGZ1</accession>
<dbReference type="Proteomes" id="UP000030765">
    <property type="component" value="Unassembled WGS sequence"/>
</dbReference>
<proteinExistence type="predicted"/>
<gene>
    <name evidence="1" type="ORF">ZHAS_00017686</name>
</gene>
<organism evidence="1">
    <name type="scientific">Anopheles sinensis</name>
    <name type="common">Mosquito</name>
    <dbReference type="NCBI Taxonomy" id="74873"/>
    <lineage>
        <taxon>Eukaryota</taxon>
        <taxon>Metazoa</taxon>
        <taxon>Ecdysozoa</taxon>
        <taxon>Arthropoda</taxon>
        <taxon>Hexapoda</taxon>
        <taxon>Insecta</taxon>
        <taxon>Pterygota</taxon>
        <taxon>Neoptera</taxon>
        <taxon>Endopterygota</taxon>
        <taxon>Diptera</taxon>
        <taxon>Nematocera</taxon>
        <taxon>Culicoidea</taxon>
        <taxon>Culicidae</taxon>
        <taxon>Anophelinae</taxon>
        <taxon>Anopheles</taxon>
    </lineage>
</organism>